<evidence type="ECO:0000313" key="4">
    <source>
        <dbReference type="Proteomes" id="UP000799750"/>
    </source>
</evidence>
<dbReference type="Proteomes" id="UP000799750">
    <property type="component" value="Unassembled WGS sequence"/>
</dbReference>
<organism evidence="3 4">
    <name type="scientific">Lophium mytilinum</name>
    <dbReference type="NCBI Taxonomy" id="390894"/>
    <lineage>
        <taxon>Eukaryota</taxon>
        <taxon>Fungi</taxon>
        <taxon>Dikarya</taxon>
        <taxon>Ascomycota</taxon>
        <taxon>Pezizomycotina</taxon>
        <taxon>Dothideomycetes</taxon>
        <taxon>Pleosporomycetidae</taxon>
        <taxon>Mytilinidiales</taxon>
        <taxon>Mytilinidiaceae</taxon>
        <taxon>Lophium</taxon>
    </lineage>
</organism>
<feature type="region of interest" description="Disordered" evidence="2">
    <location>
        <begin position="432"/>
        <end position="457"/>
    </location>
</feature>
<feature type="compositionally biased region" description="Basic and acidic residues" evidence="2">
    <location>
        <begin position="432"/>
        <end position="448"/>
    </location>
</feature>
<evidence type="ECO:0000256" key="2">
    <source>
        <dbReference type="SAM" id="MobiDB-lite"/>
    </source>
</evidence>
<name>A0A6A6QP74_9PEZI</name>
<dbReference type="OrthoDB" id="10348680at2759"/>
<reference evidence="3" key="1">
    <citation type="journal article" date="2020" name="Stud. Mycol.">
        <title>101 Dothideomycetes genomes: a test case for predicting lifestyles and emergence of pathogens.</title>
        <authorList>
            <person name="Haridas S."/>
            <person name="Albert R."/>
            <person name="Binder M."/>
            <person name="Bloem J."/>
            <person name="Labutti K."/>
            <person name="Salamov A."/>
            <person name="Andreopoulos B."/>
            <person name="Baker S."/>
            <person name="Barry K."/>
            <person name="Bills G."/>
            <person name="Bluhm B."/>
            <person name="Cannon C."/>
            <person name="Castanera R."/>
            <person name="Culley D."/>
            <person name="Daum C."/>
            <person name="Ezra D."/>
            <person name="Gonzalez J."/>
            <person name="Henrissat B."/>
            <person name="Kuo A."/>
            <person name="Liang C."/>
            <person name="Lipzen A."/>
            <person name="Lutzoni F."/>
            <person name="Magnuson J."/>
            <person name="Mondo S."/>
            <person name="Nolan M."/>
            <person name="Ohm R."/>
            <person name="Pangilinan J."/>
            <person name="Park H.-J."/>
            <person name="Ramirez L."/>
            <person name="Alfaro M."/>
            <person name="Sun H."/>
            <person name="Tritt A."/>
            <person name="Yoshinaga Y."/>
            <person name="Zwiers L.-H."/>
            <person name="Turgeon B."/>
            <person name="Goodwin S."/>
            <person name="Spatafora J."/>
            <person name="Crous P."/>
            <person name="Grigoriev I."/>
        </authorList>
    </citation>
    <scope>NUCLEOTIDE SEQUENCE</scope>
    <source>
        <strain evidence="3">CBS 269.34</strain>
    </source>
</reference>
<gene>
    <name evidence="3" type="ORF">BU16DRAFT_541523</name>
</gene>
<feature type="compositionally biased region" description="Basic residues" evidence="2">
    <location>
        <begin position="320"/>
        <end position="332"/>
    </location>
</feature>
<feature type="region of interest" description="Disordered" evidence="2">
    <location>
        <begin position="272"/>
        <end position="342"/>
    </location>
</feature>
<feature type="compositionally biased region" description="Polar residues" evidence="2">
    <location>
        <begin position="300"/>
        <end position="313"/>
    </location>
</feature>
<sequence>MIGETGISAFVVRRNGNRFKEEEAGSIQSGSPNVPGHVANAVKIYARKASIAVQANEQYGIEVNIPPHTFRKMTEDGGVLVSITIDGDRDERAYTLHFERFVPYAELEPRNQSTSSAKKYVLMDCVLRTKHATGTGEEKDELQKATFKFADLISDPQYKLSEEHEIHQHNFVGKITVDVQLGRAEKDLPQLPNYGRIRQNVLPWCVRQENPVTTTFNYYNGIEYYTKLDTTGAVHEVPTSGYSFAALQSPRGVLNRYIWYYRDYNWISRPRASEKDRDDASGYAPDWKRNLDQKPRRVPQQPSRQHRFPTSSVPPAMPILKRKRAPTLRKPYRQRETPDEDEEYPVLPAILPSIETDDQIQQVTKRMRTVTVSPAPEVALGRTRSANLPRATSRSSAPRQLTRAYTENLATIASDRASRAHTQPFGQLHNIDEESPVREHAGQNRRSETPTMGITDEERKDGDFLKMILDSTDLEDARIEEEAARALIDAEKEAIQNRANEEAKRKKIESDLRIKKLSNKRRRLRADFDLLRRRKSGTDPD</sequence>
<keyword evidence="4" id="KW-1185">Reference proteome</keyword>
<evidence type="ECO:0000313" key="3">
    <source>
        <dbReference type="EMBL" id="KAF2492717.1"/>
    </source>
</evidence>
<dbReference type="AlphaFoldDB" id="A0A6A6QP74"/>
<accession>A0A6A6QP74</accession>
<proteinExistence type="predicted"/>
<feature type="coiled-coil region" evidence="1">
    <location>
        <begin position="474"/>
        <end position="534"/>
    </location>
</feature>
<feature type="compositionally biased region" description="Basic and acidic residues" evidence="2">
    <location>
        <begin position="272"/>
        <end position="295"/>
    </location>
</feature>
<keyword evidence="1" id="KW-0175">Coiled coil</keyword>
<evidence type="ECO:0000256" key="1">
    <source>
        <dbReference type="SAM" id="Coils"/>
    </source>
</evidence>
<dbReference type="EMBL" id="MU004193">
    <property type="protein sequence ID" value="KAF2492717.1"/>
    <property type="molecule type" value="Genomic_DNA"/>
</dbReference>
<protein>
    <submittedName>
        <fullName evidence="3">Uncharacterized protein</fullName>
    </submittedName>
</protein>